<reference evidence="1" key="1">
    <citation type="submission" date="2022-07" db="EMBL/GenBank/DDBJ databases">
        <authorList>
            <person name="Trinca V."/>
            <person name="Uliana J.V.C."/>
            <person name="Torres T.T."/>
            <person name="Ward R.J."/>
            <person name="Monesi N."/>
        </authorList>
    </citation>
    <scope>NUCLEOTIDE SEQUENCE</scope>
    <source>
        <strain evidence="1">HSMRA1968</strain>
        <tissue evidence="1">Whole embryos</tissue>
    </source>
</reference>
<feature type="non-terminal residue" evidence="1">
    <location>
        <position position="1"/>
    </location>
</feature>
<protein>
    <submittedName>
        <fullName evidence="1">Uncharacterized protein</fullName>
    </submittedName>
</protein>
<accession>A0A9Q0NEC2</accession>
<organism evidence="1 2">
    <name type="scientific">Pseudolycoriella hygida</name>
    <dbReference type="NCBI Taxonomy" id="35572"/>
    <lineage>
        <taxon>Eukaryota</taxon>
        <taxon>Metazoa</taxon>
        <taxon>Ecdysozoa</taxon>
        <taxon>Arthropoda</taxon>
        <taxon>Hexapoda</taxon>
        <taxon>Insecta</taxon>
        <taxon>Pterygota</taxon>
        <taxon>Neoptera</taxon>
        <taxon>Endopterygota</taxon>
        <taxon>Diptera</taxon>
        <taxon>Nematocera</taxon>
        <taxon>Sciaroidea</taxon>
        <taxon>Sciaridae</taxon>
        <taxon>Pseudolycoriella</taxon>
    </lineage>
</organism>
<keyword evidence="2" id="KW-1185">Reference proteome</keyword>
<dbReference type="Proteomes" id="UP001151699">
    <property type="component" value="Chromosome A"/>
</dbReference>
<dbReference type="AlphaFoldDB" id="A0A9Q0NEC2"/>
<evidence type="ECO:0000313" key="2">
    <source>
        <dbReference type="Proteomes" id="UP001151699"/>
    </source>
</evidence>
<dbReference type="EMBL" id="WJQU01000001">
    <property type="protein sequence ID" value="KAJ6648342.1"/>
    <property type="molecule type" value="Genomic_DNA"/>
</dbReference>
<sequence>QQGEKKFLAKIHFVIVVLRDNKHINFTTSVCINGLSDNFHISLVQINFALERINYAIAIPQSVSCTCTEIVGLVCTEFHDCLNKTFRQLYELKWDCLKRLQRRNIH</sequence>
<gene>
    <name evidence="1" type="ORF">Bhyg_03570</name>
</gene>
<comment type="caution">
    <text evidence="1">The sequence shown here is derived from an EMBL/GenBank/DDBJ whole genome shotgun (WGS) entry which is preliminary data.</text>
</comment>
<proteinExistence type="predicted"/>
<name>A0A9Q0NEC2_9DIPT</name>
<evidence type="ECO:0000313" key="1">
    <source>
        <dbReference type="EMBL" id="KAJ6648342.1"/>
    </source>
</evidence>